<sequence>MEAGLQCVAPVDPLAFEPGVVLTTYFSPEPISVVPVSPKMSAVLPPASGLTQEPPIQHPATPQEGEEEEEECLVDSQPICFSENPFLVANRKGKGRPPQERILSGPPVGYGKQGQLKTWQYTKAPSTDAQRTDSPIRDVSYSPSSQPPSVKQHSSPAQPAAGRETRFASIHFTSNATPKDNSSTKPGVIQPMSRMRQTASPVSQDGHSSPNPFQHGPSPINSQTSPRAPSPDTIEEFPINIKQAYKAFAAVPHSLAVLEPPQDKFGQRNNVHPVQPSPESDGGDDVFTDEVEVDGGSDSVFPRPSLASEDYATLAAVPRLSRPTVEFKTPSPMGRNSPEQRSFRDRQKYFEIDVKQQTPDNKPKPRVSLVGEDDLKKMREEEAKRFDQCARDYLLDEEEEEEEDLAKQVAAMKASGKVLLDGVEYKVESVGGNNSHAATPPRMCATPPSYNSTPPSYCGTSGPSSIDGRGDSQRNSMEETFRLDQRPNSMTGLVPMYPGVESAAPIRTAKAERRHQDRLRMQSPELAIASDKELSPAEKRALEAEKRAMWRAARPYGLEEDVRQYEQDLAKRLYQSRVRASQASANTNPNPSSSSSSFQPRMKSLEQDALKAQMVIAKSKENKKRSTLDQLVESPSPAPTPSPTPLDDISPRGVTSPGRLSLSEKKFDYRQFAAIPSSKPVYNIESPDTADNMRYIDDGSSNPGDFLG</sequence>
<evidence type="ECO:0000256" key="1">
    <source>
        <dbReference type="SAM" id="MobiDB-lite"/>
    </source>
</evidence>
<feature type="region of interest" description="Disordered" evidence="1">
    <location>
        <begin position="45"/>
        <end position="75"/>
    </location>
</feature>
<feature type="compositionally biased region" description="Basic and acidic residues" evidence="1">
    <location>
        <begin position="509"/>
        <end position="520"/>
    </location>
</feature>
<feature type="region of interest" description="Disordered" evidence="1">
    <location>
        <begin position="432"/>
        <end position="540"/>
    </location>
</feature>
<feature type="compositionally biased region" description="Acidic residues" evidence="1">
    <location>
        <begin position="281"/>
        <end position="295"/>
    </location>
</feature>
<feature type="compositionally biased region" description="Acidic residues" evidence="1">
    <location>
        <begin position="64"/>
        <end position="73"/>
    </location>
</feature>
<evidence type="ECO:0000313" key="3">
    <source>
        <dbReference type="Proteomes" id="UP000823561"/>
    </source>
</evidence>
<feature type="region of interest" description="Disordered" evidence="1">
    <location>
        <begin position="323"/>
        <end position="375"/>
    </location>
</feature>
<feature type="region of interest" description="Disordered" evidence="1">
    <location>
        <begin position="259"/>
        <end position="305"/>
    </location>
</feature>
<feature type="compositionally biased region" description="Basic and acidic residues" evidence="1">
    <location>
        <begin position="530"/>
        <end position="540"/>
    </location>
</feature>
<feature type="compositionally biased region" description="Basic and acidic residues" evidence="1">
    <location>
        <begin position="341"/>
        <end position="354"/>
    </location>
</feature>
<feature type="compositionally biased region" description="Polar residues" evidence="1">
    <location>
        <begin position="195"/>
        <end position="212"/>
    </location>
</feature>
<feature type="compositionally biased region" description="Polar residues" evidence="1">
    <location>
        <begin position="171"/>
        <end position="185"/>
    </location>
</feature>
<organism evidence="2 3">
    <name type="scientific">Alosa alosa</name>
    <name type="common">allis shad</name>
    <dbReference type="NCBI Taxonomy" id="278164"/>
    <lineage>
        <taxon>Eukaryota</taxon>
        <taxon>Metazoa</taxon>
        <taxon>Chordata</taxon>
        <taxon>Craniata</taxon>
        <taxon>Vertebrata</taxon>
        <taxon>Euteleostomi</taxon>
        <taxon>Actinopterygii</taxon>
        <taxon>Neopterygii</taxon>
        <taxon>Teleostei</taxon>
        <taxon>Clupei</taxon>
        <taxon>Clupeiformes</taxon>
        <taxon>Clupeoidei</taxon>
        <taxon>Clupeidae</taxon>
        <taxon>Alosa</taxon>
    </lineage>
</organism>
<feature type="compositionally biased region" description="Low complexity" evidence="1">
    <location>
        <begin position="580"/>
        <end position="600"/>
    </location>
</feature>
<gene>
    <name evidence="2" type="ORF">AALO_G00214740</name>
</gene>
<feature type="compositionally biased region" description="Basic and acidic residues" evidence="1">
    <location>
        <begin position="468"/>
        <end position="485"/>
    </location>
</feature>
<feature type="compositionally biased region" description="Polar residues" evidence="1">
    <location>
        <begin position="115"/>
        <end position="129"/>
    </location>
</feature>
<feature type="compositionally biased region" description="Low complexity" evidence="1">
    <location>
        <begin position="446"/>
        <end position="457"/>
    </location>
</feature>
<accession>A0AAV6G112</accession>
<feature type="compositionally biased region" description="Basic and acidic residues" evidence="1">
    <location>
        <begin position="618"/>
        <end position="627"/>
    </location>
</feature>
<keyword evidence="3" id="KW-1185">Reference proteome</keyword>
<dbReference type="Proteomes" id="UP000823561">
    <property type="component" value="Chromosome 16"/>
</dbReference>
<feature type="compositionally biased region" description="Polar residues" evidence="1">
    <location>
        <begin position="699"/>
        <end position="708"/>
    </location>
</feature>
<protein>
    <submittedName>
        <fullName evidence="2">Uncharacterized protein</fullName>
    </submittedName>
</protein>
<dbReference type="EMBL" id="JADWDJ010000016">
    <property type="protein sequence ID" value="KAG5268635.1"/>
    <property type="molecule type" value="Genomic_DNA"/>
</dbReference>
<feature type="region of interest" description="Disordered" evidence="1">
    <location>
        <begin position="88"/>
        <end position="237"/>
    </location>
</feature>
<name>A0AAV6G112_9TELE</name>
<proteinExistence type="predicted"/>
<feature type="region of interest" description="Disordered" evidence="1">
    <location>
        <begin position="678"/>
        <end position="708"/>
    </location>
</feature>
<reference evidence="2" key="1">
    <citation type="submission" date="2020-10" db="EMBL/GenBank/DDBJ databases">
        <title>Chromosome-scale genome assembly of the Allis shad, Alosa alosa.</title>
        <authorList>
            <person name="Margot Z."/>
            <person name="Christophe K."/>
            <person name="Cabau C."/>
            <person name="Louis A."/>
            <person name="Berthelot C."/>
            <person name="Parey E."/>
            <person name="Roest Crollius H."/>
            <person name="Montfort J."/>
            <person name="Robinson-Rechavi M."/>
            <person name="Bucao C."/>
            <person name="Bouchez O."/>
            <person name="Gislard M."/>
            <person name="Lluch J."/>
            <person name="Milhes M."/>
            <person name="Lampietro C."/>
            <person name="Lopez Roques C."/>
            <person name="Donnadieu C."/>
            <person name="Braasch I."/>
            <person name="Desvignes T."/>
            <person name="Postlethwait J."/>
            <person name="Bobe J."/>
            <person name="Guiguen Y."/>
        </authorList>
    </citation>
    <scope>NUCLEOTIDE SEQUENCE</scope>
    <source>
        <strain evidence="2">M-15738</strain>
        <tissue evidence="2">Blood</tissue>
    </source>
</reference>
<comment type="caution">
    <text evidence="2">The sequence shown here is derived from an EMBL/GenBank/DDBJ whole genome shotgun (WGS) entry which is preliminary data.</text>
</comment>
<evidence type="ECO:0000313" key="2">
    <source>
        <dbReference type="EMBL" id="KAG5268635.1"/>
    </source>
</evidence>
<feature type="compositionally biased region" description="Low complexity" evidence="1">
    <location>
        <begin position="139"/>
        <end position="156"/>
    </location>
</feature>
<dbReference type="AlphaFoldDB" id="A0AAV6G112"/>
<feature type="region of interest" description="Disordered" evidence="1">
    <location>
        <begin position="576"/>
        <end position="662"/>
    </location>
</feature>